<evidence type="ECO:0000259" key="9">
    <source>
        <dbReference type="PROSITE" id="PS51449"/>
    </source>
</evidence>
<evidence type="ECO:0000256" key="7">
    <source>
        <dbReference type="ARBA" id="ARBA00023014"/>
    </source>
</evidence>
<dbReference type="Pfam" id="PF18693">
    <property type="entry name" value="TRAM_2"/>
    <property type="match status" value="1"/>
</dbReference>
<feature type="binding site" evidence="8">
    <location>
        <position position="48"/>
    </location>
    <ligand>
        <name>[4Fe-4S] cluster</name>
        <dbReference type="ChEBI" id="CHEBI:49883"/>
        <label>1</label>
    </ligand>
</feature>
<dbReference type="HAMAP" id="MF_01865">
    <property type="entry name" value="MTTase_RimO"/>
    <property type="match status" value="1"/>
</dbReference>
<dbReference type="SFLD" id="SFLDS00029">
    <property type="entry name" value="Radical_SAM"/>
    <property type="match status" value="1"/>
</dbReference>
<dbReference type="Pfam" id="PF00919">
    <property type="entry name" value="UPF0004"/>
    <property type="match status" value="1"/>
</dbReference>
<dbReference type="GO" id="GO:0035600">
    <property type="term" value="P:tRNA methylthiolation"/>
    <property type="evidence" value="ECO:0007669"/>
    <property type="project" value="UniProtKB-ARBA"/>
</dbReference>
<dbReference type="InterPro" id="IPR005840">
    <property type="entry name" value="Ribosomal_uS12_MeSTrfase_RimO"/>
</dbReference>
<dbReference type="Gene3D" id="3.80.30.20">
    <property type="entry name" value="tm_1862 like domain"/>
    <property type="match status" value="1"/>
</dbReference>
<keyword evidence="5 8" id="KW-0479">Metal-binding</keyword>
<dbReference type="HOGENOM" id="CLU_018697_0_1_9"/>
<dbReference type="EMBL" id="CP006905">
    <property type="protein sequence ID" value="AIY85153.1"/>
    <property type="molecule type" value="Genomic_DNA"/>
</dbReference>
<dbReference type="InterPro" id="IPR012340">
    <property type="entry name" value="NA-bd_OB-fold"/>
</dbReference>
<feature type="domain" description="MTTase N-terminal" evidence="9">
    <location>
        <begin position="4"/>
        <end position="119"/>
    </location>
</feature>
<dbReference type="eggNOG" id="COG0621">
    <property type="taxonomic scope" value="Bacteria"/>
</dbReference>
<dbReference type="SMART" id="SM00729">
    <property type="entry name" value="Elp3"/>
    <property type="match status" value="1"/>
</dbReference>
<keyword evidence="3 8" id="KW-0808">Transferase</keyword>
<gene>
    <name evidence="8 11" type="primary">rimO</name>
    <name evidence="11" type="ORF">U729_2775</name>
</gene>
<dbReference type="GO" id="GO:0140101">
    <property type="term" value="F:catalytic activity, acting on a tRNA"/>
    <property type="evidence" value="ECO:0007669"/>
    <property type="project" value="UniProtKB-ARBA"/>
</dbReference>
<dbReference type="SFLD" id="SFLDG01082">
    <property type="entry name" value="B12-binding_domain_containing"/>
    <property type="match status" value="1"/>
</dbReference>
<evidence type="ECO:0000256" key="4">
    <source>
        <dbReference type="ARBA" id="ARBA00022691"/>
    </source>
</evidence>
<keyword evidence="6 8" id="KW-0408">Iron</keyword>
<sequence>MTKYKVGMVSLGCDKNRVDSEIMLGVMNKAYEITNNPKEADIIIVNTCGFIEKAKQESIDTILEMANYKTKHQCKLLIATGCLTQRYGKELKELMPEIDIMLGVNDYNKIDKLIKDFITKENMEDKFTEVNYSDENINEGERVLTTESSTAYIRIAEGCNNFCTYCIIPKIRGKFRSREMDSIIKEAKGLASKGVKELILIAQDTTLYGSDIYGKKSLHILLKELSKIDGIKWIRVLYCYPEEIYDELIDEIAVNDKVVKYLDLPIQHISNNILKLMGRKTTKEDIINKIDKLRDRVPGIALRTSLIVGFPNETEEDFKELKDFLLEYKLDKVGVFKYSREEGTSAAKMDGQVDEEIKDIRENELMLTQREISNEINSLKVGKIYDILVEGYNGEYYYGRNYEMAPEIDGSVLFTRHCAINKGDFTQVRIEKNTEYDLIGVGMCESCK</sequence>
<evidence type="ECO:0000256" key="3">
    <source>
        <dbReference type="ARBA" id="ARBA00022679"/>
    </source>
</evidence>
<dbReference type="AlphaFoldDB" id="A0A0A7FZW3"/>
<comment type="similarity">
    <text evidence="8">Belongs to the methylthiotransferase family. RimO subfamily.</text>
</comment>
<evidence type="ECO:0000256" key="6">
    <source>
        <dbReference type="ARBA" id="ARBA00023004"/>
    </source>
</evidence>
<dbReference type="PANTHER" id="PTHR43837:SF1">
    <property type="entry name" value="RIBOSOMAL PROTEIN US12 METHYLTHIOTRANSFERASE RIMO"/>
    <property type="match status" value="1"/>
</dbReference>
<dbReference type="InterPro" id="IPR013848">
    <property type="entry name" value="Methylthiotransferase_N"/>
</dbReference>
<dbReference type="SFLD" id="SFLDF00274">
    <property type="entry name" value="ribosomal_protein_S12_methylth"/>
    <property type="match status" value="1"/>
</dbReference>
<dbReference type="InterPro" id="IPR002792">
    <property type="entry name" value="TRAM_dom"/>
</dbReference>
<name>A0A0A7FZW3_9CLOT</name>
<feature type="binding site" evidence="8">
    <location>
        <position position="163"/>
    </location>
    <ligand>
        <name>[4Fe-4S] cluster</name>
        <dbReference type="ChEBI" id="CHEBI:49883"/>
        <label>2</label>
        <note>4Fe-4S-S-AdoMet</note>
    </ligand>
</feature>
<keyword evidence="2 8" id="KW-0963">Cytoplasm</keyword>
<evidence type="ECO:0000313" key="12">
    <source>
        <dbReference type="Proteomes" id="UP000030635"/>
    </source>
</evidence>
<dbReference type="InterPro" id="IPR007197">
    <property type="entry name" value="rSAM"/>
</dbReference>
<dbReference type="NCBIfam" id="TIGR01125">
    <property type="entry name" value="30S ribosomal protein S12 methylthiotransferase RimO"/>
    <property type="match status" value="1"/>
</dbReference>
<feature type="binding site" evidence="8">
    <location>
        <position position="82"/>
    </location>
    <ligand>
        <name>[4Fe-4S] cluster</name>
        <dbReference type="ChEBI" id="CHEBI:49883"/>
        <label>1</label>
    </ligand>
</feature>
<dbReference type="SUPFAM" id="SSF102114">
    <property type="entry name" value="Radical SAM enzymes"/>
    <property type="match status" value="1"/>
</dbReference>
<keyword evidence="11" id="KW-0689">Ribosomal protein</keyword>
<feature type="binding site" evidence="8">
    <location>
        <position position="13"/>
    </location>
    <ligand>
        <name>[4Fe-4S] cluster</name>
        <dbReference type="ChEBI" id="CHEBI:49883"/>
        <label>1</label>
    </ligand>
</feature>
<dbReference type="NCBIfam" id="TIGR00089">
    <property type="entry name" value="MiaB/RimO family radical SAM methylthiotransferase"/>
    <property type="match status" value="1"/>
</dbReference>
<keyword evidence="7 8" id="KW-0411">Iron-sulfur</keyword>
<evidence type="ECO:0000256" key="1">
    <source>
        <dbReference type="ARBA" id="ARBA00022485"/>
    </source>
</evidence>
<dbReference type="GO" id="GO:0103039">
    <property type="term" value="F:protein methylthiotransferase activity"/>
    <property type="evidence" value="ECO:0007669"/>
    <property type="project" value="UniProtKB-EC"/>
</dbReference>
<protein>
    <recommendedName>
        <fullName evidence="8">Ribosomal protein uS12 methylthiotransferase RimO</fullName>
        <shortName evidence="8">uS12 MTTase</shortName>
        <shortName evidence="8">uS12 methylthiotransferase</shortName>
        <ecNumber evidence="8">2.8.4.4</ecNumber>
    </recommendedName>
    <alternativeName>
        <fullName evidence="8">Ribosomal protein uS12 (aspartate-C(3))-methylthiotransferase</fullName>
    </alternativeName>
    <alternativeName>
        <fullName evidence="8">Ribosome maturation factor RimO</fullName>
    </alternativeName>
</protein>
<dbReference type="InterPro" id="IPR058240">
    <property type="entry name" value="rSAM_sf"/>
</dbReference>
<dbReference type="PANTHER" id="PTHR43837">
    <property type="entry name" value="RIBOSOMAL PROTEIN S12 METHYLTHIOTRANSFERASE RIMO"/>
    <property type="match status" value="1"/>
</dbReference>
<dbReference type="Gene3D" id="2.40.50.140">
    <property type="entry name" value="Nucleic acid-binding proteins"/>
    <property type="match status" value="1"/>
</dbReference>
<evidence type="ECO:0000256" key="5">
    <source>
        <dbReference type="ARBA" id="ARBA00022723"/>
    </source>
</evidence>
<feature type="binding site" evidence="8">
    <location>
        <position position="166"/>
    </location>
    <ligand>
        <name>[4Fe-4S] cluster</name>
        <dbReference type="ChEBI" id="CHEBI:49883"/>
        <label>2</label>
        <note>4Fe-4S-S-AdoMet</note>
    </ligand>
</feature>
<comment type="catalytic activity">
    <reaction evidence="8">
        <text>L-aspartate(89)-[ribosomal protein uS12]-hydrogen + (sulfur carrier)-SH + AH2 + 2 S-adenosyl-L-methionine = 3-methylsulfanyl-L-aspartate(89)-[ribosomal protein uS12]-hydrogen + (sulfur carrier)-H + 5'-deoxyadenosine + L-methionine + A + S-adenosyl-L-homocysteine + 2 H(+)</text>
        <dbReference type="Rhea" id="RHEA:37087"/>
        <dbReference type="Rhea" id="RHEA-COMP:10460"/>
        <dbReference type="Rhea" id="RHEA-COMP:10461"/>
        <dbReference type="Rhea" id="RHEA-COMP:14737"/>
        <dbReference type="Rhea" id="RHEA-COMP:14739"/>
        <dbReference type="ChEBI" id="CHEBI:13193"/>
        <dbReference type="ChEBI" id="CHEBI:15378"/>
        <dbReference type="ChEBI" id="CHEBI:17319"/>
        <dbReference type="ChEBI" id="CHEBI:17499"/>
        <dbReference type="ChEBI" id="CHEBI:29917"/>
        <dbReference type="ChEBI" id="CHEBI:29961"/>
        <dbReference type="ChEBI" id="CHEBI:57844"/>
        <dbReference type="ChEBI" id="CHEBI:57856"/>
        <dbReference type="ChEBI" id="CHEBI:59789"/>
        <dbReference type="ChEBI" id="CHEBI:64428"/>
        <dbReference type="ChEBI" id="CHEBI:73599"/>
        <dbReference type="EC" id="2.8.4.4"/>
    </reaction>
</comment>
<dbReference type="CDD" id="cd01335">
    <property type="entry name" value="Radical_SAM"/>
    <property type="match status" value="1"/>
</dbReference>
<feature type="binding site" evidence="8">
    <location>
        <position position="159"/>
    </location>
    <ligand>
        <name>[4Fe-4S] cluster</name>
        <dbReference type="ChEBI" id="CHEBI:49883"/>
        <label>2</label>
        <note>4Fe-4S-S-AdoMet</note>
    </ligand>
</feature>
<dbReference type="GO" id="GO:0046872">
    <property type="term" value="F:metal ion binding"/>
    <property type="evidence" value="ECO:0007669"/>
    <property type="project" value="UniProtKB-KW"/>
</dbReference>
<dbReference type="InterPro" id="IPR006638">
    <property type="entry name" value="Elp3/MiaA/NifB-like_rSAM"/>
</dbReference>
<dbReference type="GO" id="GO:0051539">
    <property type="term" value="F:4 iron, 4 sulfur cluster binding"/>
    <property type="evidence" value="ECO:0007669"/>
    <property type="project" value="UniProtKB-UniRule"/>
</dbReference>
<keyword evidence="11" id="KW-0687">Ribonucleoprotein</keyword>
<dbReference type="OrthoDB" id="9805215at2"/>
<evidence type="ECO:0000259" key="10">
    <source>
        <dbReference type="PROSITE" id="PS51918"/>
    </source>
</evidence>
<comment type="subcellular location">
    <subcellularLocation>
        <location evidence="8">Cytoplasm</location>
    </subcellularLocation>
</comment>
<keyword evidence="12" id="KW-1185">Reference proteome</keyword>
<dbReference type="SFLD" id="SFLDG01061">
    <property type="entry name" value="methylthiotransferase"/>
    <property type="match status" value="1"/>
</dbReference>
<dbReference type="PROSITE" id="PS51918">
    <property type="entry name" value="RADICAL_SAM"/>
    <property type="match status" value="1"/>
</dbReference>
<proteinExistence type="inferred from homology"/>
<dbReference type="InterPro" id="IPR023404">
    <property type="entry name" value="rSAM_horseshoe"/>
</dbReference>
<organism evidence="11 12">
    <name type="scientific">Clostridium baratii str. Sullivan</name>
    <dbReference type="NCBI Taxonomy" id="1415775"/>
    <lineage>
        <taxon>Bacteria</taxon>
        <taxon>Bacillati</taxon>
        <taxon>Bacillota</taxon>
        <taxon>Clostridia</taxon>
        <taxon>Eubacteriales</taxon>
        <taxon>Clostridiaceae</taxon>
        <taxon>Clostridium</taxon>
    </lineage>
</organism>
<keyword evidence="1 8" id="KW-0004">4Fe-4S</keyword>
<dbReference type="InterPro" id="IPR005839">
    <property type="entry name" value="Methylthiotransferase"/>
</dbReference>
<dbReference type="PROSITE" id="PS01278">
    <property type="entry name" value="MTTASE_RADICAL"/>
    <property type="match status" value="1"/>
</dbReference>
<dbReference type="InterPro" id="IPR038135">
    <property type="entry name" value="Methylthiotransferase_N_sf"/>
</dbReference>
<dbReference type="Pfam" id="PF04055">
    <property type="entry name" value="Radical_SAM"/>
    <property type="match status" value="1"/>
</dbReference>
<dbReference type="RefSeq" id="WP_039316003.1">
    <property type="nucleotide sequence ID" value="NZ_CP006905.1"/>
</dbReference>
<evidence type="ECO:0000256" key="2">
    <source>
        <dbReference type="ARBA" id="ARBA00022490"/>
    </source>
</evidence>
<accession>A0A0A7FZW3</accession>
<dbReference type="GO" id="GO:0005840">
    <property type="term" value="C:ribosome"/>
    <property type="evidence" value="ECO:0007669"/>
    <property type="project" value="UniProtKB-KW"/>
</dbReference>
<dbReference type="PROSITE" id="PS51449">
    <property type="entry name" value="MTTASE_N"/>
    <property type="match status" value="1"/>
</dbReference>
<dbReference type="GO" id="GO:0035599">
    <property type="term" value="F:aspartic acid methylthiotransferase activity"/>
    <property type="evidence" value="ECO:0007669"/>
    <property type="project" value="TreeGrafter"/>
</dbReference>
<comment type="cofactor">
    <cofactor evidence="8">
        <name>[4Fe-4S] cluster</name>
        <dbReference type="ChEBI" id="CHEBI:49883"/>
    </cofactor>
    <text evidence="8">Binds 2 [4Fe-4S] clusters. One cluster is coordinated with 3 cysteines and an exchangeable S-adenosyl-L-methionine.</text>
</comment>
<dbReference type="InterPro" id="IPR020612">
    <property type="entry name" value="Methylthiotransferase_CS"/>
</dbReference>
<evidence type="ECO:0000313" key="11">
    <source>
        <dbReference type="EMBL" id="AIY85153.1"/>
    </source>
</evidence>
<dbReference type="EC" id="2.8.4.4" evidence="8"/>
<dbReference type="Gene3D" id="3.40.50.12160">
    <property type="entry name" value="Methylthiotransferase, N-terminal domain"/>
    <property type="match status" value="1"/>
</dbReference>
<keyword evidence="4 8" id="KW-0949">S-adenosyl-L-methionine</keyword>
<comment type="function">
    <text evidence="8">Catalyzes the methylthiolation of an aspartic acid residue of ribosomal protein uS12.</text>
</comment>
<dbReference type="KEGG" id="cbv:U729_2775"/>
<dbReference type="FunFam" id="3.80.30.20:FF:000001">
    <property type="entry name" value="tRNA-2-methylthio-N(6)-dimethylallyladenosine synthase 2"/>
    <property type="match status" value="1"/>
</dbReference>
<evidence type="ECO:0000256" key="8">
    <source>
        <dbReference type="HAMAP-Rule" id="MF_01865"/>
    </source>
</evidence>
<dbReference type="Proteomes" id="UP000030635">
    <property type="component" value="Chromosome"/>
</dbReference>
<dbReference type="GO" id="GO:0005829">
    <property type="term" value="C:cytosol"/>
    <property type="evidence" value="ECO:0007669"/>
    <property type="project" value="TreeGrafter"/>
</dbReference>
<reference evidence="11 12" key="1">
    <citation type="journal article" date="2015" name="Infect. Genet. Evol.">
        <title>Genomic sequences of six botulinum neurotoxin-producing strains representing three clostridial species illustrate the mobility and diversity of botulinum neurotoxin genes.</title>
        <authorList>
            <person name="Smith T.J."/>
            <person name="Hill K.K."/>
            <person name="Xie G."/>
            <person name="Foley B.T."/>
            <person name="Williamson C.H."/>
            <person name="Foster J.T."/>
            <person name="Johnson S.L."/>
            <person name="Chertkov O."/>
            <person name="Teshima H."/>
            <person name="Gibbons H.S."/>
            <person name="Johnsky L.A."/>
            <person name="Karavis M.A."/>
            <person name="Smith L.A."/>
        </authorList>
    </citation>
    <scope>NUCLEOTIDE SEQUENCE [LARGE SCALE GENOMIC DNA]</scope>
    <source>
        <strain evidence="11">Sullivan</strain>
    </source>
</reference>
<dbReference type="STRING" id="1561.NPD11_252"/>
<feature type="domain" description="Radical SAM core" evidence="10">
    <location>
        <begin position="145"/>
        <end position="375"/>
    </location>
</feature>